<dbReference type="EMBL" id="GEEE01024471">
    <property type="protein sequence ID" value="JAP38754.1"/>
    <property type="molecule type" value="Transcribed_RNA"/>
</dbReference>
<dbReference type="AlphaFoldDB" id="A0A0X3NFH9"/>
<sequence>MVDASQVYSITRRSPSVWKSSEMTVELSFLCTPATGQVGDALDKHEDKIMAWHMVIGLRRVRIPHEKFNAPGRKIMQCQSLAPILVLGGLPGREVGEGRQ</sequence>
<accession>A0A0X3NFH9</accession>
<reference evidence="1" key="1">
    <citation type="submission" date="2016-01" db="EMBL/GenBank/DDBJ databases">
        <title>Reference transcriptome for the parasite Schistocephalus solidus: insights into the molecular evolution of parasitism.</title>
        <authorList>
            <person name="Hebert F.O."/>
            <person name="Grambauer S."/>
            <person name="Barber I."/>
            <person name="Landry C.R."/>
            <person name="Aubin-Horth N."/>
        </authorList>
    </citation>
    <scope>NUCLEOTIDE SEQUENCE</scope>
</reference>
<name>A0A0X3NFH9_SCHSO</name>
<proteinExistence type="predicted"/>
<evidence type="ECO:0000313" key="1">
    <source>
        <dbReference type="EMBL" id="JAP38754.1"/>
    </source>
</evidence>
<protein>
    <submittedName>
        <fullName evidence="1">Uncharacterized protein</fullName>
    </submittedName>
</protein>
<gene>
    <name evidence="1" type="ORF">TR153254</name>
</gene>
<organism evidence="1">
    <name type="scientific">Schistocephalus solidus</name>
    <name type="common">Tapeworm</name>
    <dbReference type="NCBI Taxonomy" id="70667"/>
    <lineage>
        <taxon>Eukaryota</taxon>
        <taxon>Metazoa</taxon>
        <taxon>Spiralia</taxon>
        <taxon>Lophotrochozoa</taxon>
        <taxon>Platyhelminthes</taxon>
        <taxon>Cestoda</taxon>
        <taxon>Eucestoda</taxon>
        <taxon>Diphyllobothriidea</taxon>
        <taxon>Diphyllobothriidae</taxon>
        <taxon>Schistocephalus</taxon>
    </lineage>
</organism>